<name>A0ABR0EKZ1_ZASCE</name>
<keyword evidence="2" id="KW-1185">Reference proteome</keyword>
<gene>
    <name evidence="1" type="ORF">PRZ48_005600</name>
</gene>
<dbReference type="Proteomes" id="UP001305779">
    <property type="component" value="Unassembled WGS sequence"/>
</dbReference>
<sequence length="179" mass="20396">MGCSCTFSPGGRVEKSSLLLRNLTYLKFTSRRCASEYYKLGTRFHRLPLHIRDHDIIQDNWQEYCKTAFTVSANRELPDLIQVLAMLENKFEAMHSAVFKGDGDAAERHICVAHKLVVEAQDRVNKLQYAVVQYEWLLELVGNVDEAAVVGEDRKSMEEAWKMALPKCCGKFDVDYGAS</sequence>
<comment type="caution">
    <text evidence="1">The sequence shown here is derived from an EMBL/GenBank/DDBJ whole genome shotgun (WGS) entry which is preliminary data.</text>
</comment>
<evidence type="ECO:0000313" key="1">
    <source>
        <dbReference type="EMBL" id="KAK4502175.1"/>
    </source>
</evidence>
<protein>
    <submittedName>
        <fullName evidence="1">Uncharacterized protein</fullName>
    </submittedName>
</protein>
<organism evidence="1 2">
    <name type="scientific">Zasmidium cellare</name>
    <name type="common">Wine cellar mold</name>
    <name type="synonym">Racodium cellare</name>
    <dbReference type="NCBI Taxonomy" id="395010"/>
    <lineage>
        <taxon>Eukaryota</taxon>
        <taxon>Fungi</taxon>
        <taxon>Dikarya</taxon>
        <taxon>Ascomycota</taxon>
        <taxon>Pezizomycotina</taxon>
        <taxon>Dothideomycetes</taxon>
        <taxon>Dothideomycetidae</taxon>
        <taxon>Mycosphaerellales</taxon>
        <taxon>Mycosphaerellaceae</taxon>
        <taxon>Zasmidium</taxon>
    </lineage>
</organism>
<reference evidence="1 2" key="1">
    <citation type="journal article" date="2023" name="G3 (Bethesda)">
        <title>A chromosome-level genome assembly of Zasmidium syzygii isolated from banana leaves.</title>
        <authorList>
            <person name="van Westerhoven A.C."/>
            <person name="Mehrabi R."/>
            <person name="Talebi R."/>
            <person name="Steentjes M.B.F."/>
            <person name="Corcolon B."/>
            <person name="Chong P.A."/>
            <person name="Kema G.H.J."/>
            <person name="Seidl M.F."/>
        </authorList>
    </citation>
    <scope>NUCLEOTIDE SEQUENCE [LARGE SCALE GENOMIC DNA]</scope>
    <source>
        <strain evidence="1 2">P124</strain>
    </source>
</reference>
<evidence type="ECO:0000313" key="2">
    <source>
        <dbReference type="Proteomes" id="UP001305779"/>
    </source>
</evidence>
<proteinExistence type="predicted"/>
<dbReference type="EMBL" id="JAXOVC010000004">
    <property type="protein sequence ID" value="KAK4502175.1"/>
    <property type="molecule type" value="Genomic_DNA"/>
</dbReference>
<accession>A0ABR0EKZ1</accession>